<keyword evidence="4" id="KW-0378">Hydrolase</keyword>
<dbReference type="AlphaFoldDB" id="A0AAU8LWC8"/>
<dbReference type="PRINTS" id="PR01270">
    <property type="entry name" value="HDASUPER"/>
</dbReference>
<dbReference type="GO" id="GO:0046872">
    <property type="term" value="F:metal ion binding"/>
    <property type="evidence" value="ECO:0007669"/>
    <property type="project" value="UniProtKB-KW"/>
</dbReference>
<evidence type="ECO:0000256" key="3">
    <source>
        <dbReference type="ARBA" id="ARBA00022723"/>
    </source>
</evidence>
<proteinExistence type="inferred from homology"/>
<dbReference type="GO" id="GO:0016787">
    <property type="term" value="F:hydrolase activity"/>
    <property type="evidence" value="ECO:0007669"/>
    <property type="project" value="UniProtKB-KW"/>
</dbReference>
<dbReference type="EMBL" id="CP159373">
    <property type="protein sequence ID" value="XCN73330.1"/>
    <property type="molecule type" value="Genomic_DNA"/>
</dbReference>
<dbReference type="PANTHER" id="PTHR10625:SF17">
    <property type="entry name" value="HISTONE DEACETYLASE 8"/>
    <property type="match status" value="1"/>
</dbReference>
<reference evidence="7" key="1">
    <citation type="journal article" date="2024" name="Syst. Appl. Microbiol.">
        <title>First single-strain enrichments of Electrothrix cable bacteria, description of E. aestuarii sp. nov. and E. rattekaaiensis sp. nov., and proposal of a cable bacteria taxonomy following the rules of the SeqCode.</title>
        <authorList>
            <person name="Plum-Jensen L.E."/>
            <person name="Schramm A."/>
            <person name="Marshall I.P.G."/>
        </authorList>
    </citation>
    <scope>NUCLEOTIDE SEQUENCE</scope>
    <source>
        <strain evidence="7">Rat1</strain>
    </source>
</reference>
<gene>
    <name evidence="7" type="ORF">Q3M24_00825</name>
</gene>
<evidence type="ECO:0000256" key="4">
    <source>
        <dbReference type="ARBA" id="ARBA00022801"/>
    </source>
</evidence>
<keyword evidence="5" id="KW-0862">Zinc</keyword>
<accession>A0AAU8LWC8</accession>
<dbReference type="SUPFAM" id="SSF52768">
    <property type="entry name" value="Arginase/deacetylase"/>
    <property type="match status" value="1"/>
</dbReference>
<comment type="similarity">
    <text evidence="2">Belongs to the histone deacetylase family.</text>
</comment>
<dbReference type="GO" id="GO:0040029">
    <property type="term" value="P:epigenetic regulation of gene expression"/>
    <property type="evidence" value="ECO:0007669"/>
    <property type="project" value="TreeGrafter"/>
</dbReference>
<dbReference type="CDD" id="cd10001">
    <property type="entry name" value="HDAC_classII_APAH"/>
    <property type="match status" value="1"/>
</dbReference>
<evidence type="ECO:0000259" key="6">
    <source>
        <dbReference type="Pfam" id="PF00850"/>
    </source>
</evidence>
<protein>
    <submittedName>
        <fullName evidence="7">Histone deacetylase family protein</fullName>
    </submittedName>
</protein>
<dbReference type="Gene3D" id="3.40.800.20">
    <property type="entry name" value="Histone deacetylase domain"/>
    <property type="match status" value="1"/>
</dbReference>
<evidence type="ECO:0000313" key="7">
    <source>
        <dbReference type="EMBL" id="XCN73330.1"/>
    </source>
</evidence>
<dbReference type="PANTHER" id="PTHR10625">
    <property type="entry name" value="HISTONE DEACETYLASE HDAC1-RELATED"/>
    <property type="match status" value="1"/>
</dbReference>
<dbReference type="Pfam" id="PF00850">
    <property type="entry name" value="Hist_deacetyl"/>
    <property type="match status" value="1"/>
</dbReference>
<keyword evidence="3" id="KW-0479">Metal-binding</keyword>
<name>A0AAU8LWC8_9BACT</name>
<dbReference type="InterPro" id="IPR023801">
    <property type="entry name" value="His_deacetylse_dom"/>
</dbReference>
<dbReference type="KEGG" id="eaj:Q3M24_00825"/>
<evidence type="ECO:0000256" key="1">
    <source>
        <dbReference type="ARBA" id="ARBA00001947"/>
    </source>
</evidence>
<comment type="cofactor">
    <cofactor evidence="1">
        <name>Zn(2+)</name>
        <dbReference type="ChEBI" id="CHEBI:29105"/>
    </cofactor>
</comment>
<dbReference type="InterPro" id="IPR023696">
    <property type="entry name" value="Ureohydrolase_dom_sf"/>
</dbReference>
<feature type="domain" description="Histone deacetylase" evidence="6">
    <location>
        <begin position="31"/>
        <end position="333"/>
    </location>
</feature>
<evidence type="ECO:0000256" key="5">
    <source>
        <dbReference type="ARBA" id="ARBA00022833"/>
    </source>
</evidence>
<organism evidence="7">
    <name type="scientific">Candidatus Electrothrix aestuarii</name>
    <dbReference type="NCBI Taxonomy" id="3062594"/>
    <lineage>
        <taxon>Bacteria</taxon>
        <taxon>Pseudomonadati</taxon>
        <taxon>Thermodesulfobacteriota</taxon>
        <taxon>Desulfobulbia</taxon>
        <taxon>Desulfobulbales</taxon>
        <taxon>Desulfobulbaceae</taxon>
        <taxon>Candidatus Electrothrix</taxon>
    </lineage>
</organism>
<sequence length="336" mass="38034">MKVIEKYNDSLHNPYWKYQLGPETYEVKDTPLRVEAIKKALRSDDRFDFITAQQFPERFIARLHPYHDYILNTASELKDDDEEFYPDLFPGENANLRRKVDSPLWGGIWCTDAVTPIKRKTYEVARASAETALTGAELLRKGQEKTVYALCRPSGHHAGPRVFGGYCYFNNAAVAAEYLLPGGRVALVDIDYHHGNGTQEFFDEVKSVFTASIHCDPTNEYPYFWGYDDEKGKGQAAGTNHNEPLPKETEIEQYSGAVDRIICKIKEFNPSYLIIAAGFDTHRDDPIGGFKIHTEDYISIGRQFKALGIPTLVCQEGGYNVDVLGQCVKNFLSGFM</sequence>
<evidence type="ECO:0000256" key="2">
    <source>
        <dbReference type="ARBA" id="ARBA00005947"/>
    </source>
</evidence>
<dbReference type="InterPro" id="IPR037138">
    <property type="entry name" value="His_deacetylse_dom_sf"/>
</dbReference>
<dbReference type="InterPro" id="IPR000286">
    <property type="entry name" value="HDACs"/>
</dbReference>
<dbReference type="GO" id="GO:0004407">
    <property type="term" value="F:histone deacetylase activity"/>
    <property type="evidence" value="ECO:0007669"/>
    <property type="project" value="TreeGrafter"/>
</dbReference>
<reference evidence="7" key="2">
    <citation type="submission" date="2024-06" db="EMBL/GenBank/DDBJ databases">
        <authorList>
            <person name="Plum-Jensen L.E."/>
            <person name="Schramm A."/>
            <person name="Marshall I.P.G."/>
        </authorList>
    </citation>
    <scope>NUCLEOTIDE SEQUENCE</scope>
    <source>
        <strain evidence="7">Rat1</strain>
    </source>
</reference>